<accession>A0A0C3XIG1</accession>
<evidence type="ECO:0000313" key="4">
    <source>
        <dbReference type="Proteomes" id="UP000002051"/>
    </source>
</evidence>
<feature type="region of interest" description="Disordered" evidence="1">
    <location>
        <begin position="75"/>
        <end position="94"/>
    </location>
</feature>
<evidence type="ECO:0000313" key="2">
    <source>
        <dbReference type="EMBL" id="AES96796.2"/>
    </source>
</evidence>
<gene>
    <name evidence="2" type="ordered locus">MTR_5g041580</name>
</gene>
<sequence>MSSLPYKKYADHFKGDLNLAVKLPDNVQSPPPLKPSSLQSPPPLPKKPLDRCDATGGWSLVHWRSPHAWKAVYHNENSGSSSSEVEEADAGGFP</sequence>
<dbReference type="Proteomes" id="UP000002051">
    <property type="component" value="Chromosome 5"/>
</dbReference>
<evidence type="ECO:0000256" key="1">
    <source>
        <dbReference type="SAM" id="MobiDB-lite"/>
    </source>
</evidence>
<feature type="compositionally biased region" description="Pro residues" evidence="1">
    <location>
        <begin position="29"/>
        <end position="46"/>
    </location>
</feature>
<dbReference type="EMBL" id="CM001221">
    <property type="protein sequence ID" value="AES96796.2"/>
    <property type="molecule type" value="Genomic_DNA"/>
</dbReference>
<protein>
    <submittedName>
        <fullName evidence="2 3">Uncharacterized protein</fullName>
    </submittedName>
</protein>
<reference evidence="3" key="3">
    <citation type="submission" date="2015-04" db="UniProtKB">
        <authorList>
            <consortium name="EnsemblPlants"/>
        </authorList>
    </citation>
    <scope>IDENTIFICATION</scope>
    <source>
        <strain evidence="3">cv. Jemalong A17</strain>
    </source>
</reference>
<reference evidence="2 4" key="1">
    <citation type="journal article" date="2011" name="Nature">
        <title>The Medicago genome provides insight into the evolution of rhizobial symbioses.</title>
        <authorList>
            <person name="Young N.D."/>
            <person name="Debelle F."/>
            <person name="Oldroyd G.E."/>
            <person name="Geurts R."/>
            <person name="Cannon S.B."/>
            <person name="Udvardi M.K."/>
            <person name="Benedito V.A."/>
            <person name="Mayer K.F."/>
            <person name="Gouzy J."/>
            <person name="Schoof H."/>
            <person name="Van de Peer Y."/>
            <person name="Proost S."/>
            <person name="Cook D.R."/>
            <person name="Meyers B.C."/>
            <person name="Spannagl M."/>
            <person name="Cheung F."/>
            <person name="De Mita S."/>
            <person name="Krishnakumar V."/>
            <person name="Gundlach H."/>
            <person name="Zhou S."/>
            <person name="Mudge J."/>
            <person name="Bharti A.K."/>
            <person name="Murray J.D."/>
            <person name="Naoumkina M.A."/>
            <person name="Rosen B."/>
            <person name="Silverstein K.A."/>
            <person name="Tang H."/>
            <person name="Rombauts S."/>
            <person name="Zhao P.X."/>
            <person name="Zhou P."/>
            <person name="Barbe V."/>
            <person name="Bardou P."/>
            <person name="Bechner M."/>
            <person name="Bellec A."/>
            <person name="Berger A."/>
            <person name="Berges H."/>
            <person name="Bidwell S."/>
            <person name="Bisseling T."/>
            <person name="Choisne N."/>
            <person name="Couloux A."/>
            <person name="Denny R."/>
            <person name="Deshpande S."/>
            <person name="Dai X."/>
            <person name="Doyle J.J."/>
            <person name="Dudez A.M."/>
            <person name="Farmer A.D."/>
            <person name="Fouteau S."/>
            <person name="Franken C."/>
            <person name="Gibelin C."/>
            <person name="Gish J."/>
            <person name="Goldstein S."/>
            <person name="Gonzalez A.J."/>
            <person name="Green P.J."/>
            <person name="Hallab A."/>
            <person name="Hartog M."/>
            <person name="Hua A."/>
            <person name="Humphray S.J."/>
            <person name="Jeong D.H."/>
            <person name="Jing Y."/>
            <person name="Jocker A."/>
            <person name="Kenton S.M."/>
            <person name="Kim D.J."/>
            <person name="Klee K."/>
            <person name="Lai H."/>
            <person name="Lang C."/>
            <person name="Lin S."/>
            <person name="Macmil S.L."/>
            <person name="Magdelenat G."/>
            <person name="Matthews L."/>
            <person name="McCorrison J."/>
            <person name="Monaghan E.L."/>
            <person name="Mun J.H."/>
            <person name="Najar F.Z."/>
            <person name="Nicholson C."/>
            <person name="Noirot C."/>
            <person name="O'Bleness M."/>
            <person name="Paule C.R."/>
            <person name="Poulain J."/>
            <person name="Prion F."/>
            <person name="Qin B."/>
            <person name="Qu C."/>
            <person name="Retzel E.F."/>
            <person name="Riddle C."/>
            <person name="Sallet E."/>
            <person name="Samain S."/>
            <person name="Samson N."/>
            <person name="Sanders I."/>
            <person name="Saurat O."/>
            <person name="Scarpelli C."/>
            <person name="Schiex T."/>
            <person name="Segurens B."/>
            <person name="Severin A.J."/>
            <person name="Sherrier D.J."/>
            <person name="Shi R."/>
            <person name="Sims S."/>
            <person name="Singer S.R."/>
            <person name="Sinharoy S."/>
            <person name="Sterck L."/>
            <person name="Viollet A."/>
            <person name="Wang B.B."/>
            <person name="Wang K."/>
            <person name="Wang M."/>
            <person name="Wang X."/>
            <person name="Warfsmann J."/>
            <person name="Weissenbach J."/>
            <person name="White D.D."/>
            <person name="White J.D."/>
            <person name="Wiley G.B."/>
            <person name="Wincker P."/>
            <person name="Xing Y."/>
            <person name="Yang L."/>
            <person name="Yao Z."/>
            <person name="Ying F."/>
            <person name="Zhai J."/>
            <person name="Zhou L."/>
            <person name="Zuber A."/>
            <person name="Denarie J."/>
            <person name="Dixon R.A."/>
            <person name="May G.D."/>
            <person name="Schwartz D.C."/>
            <person name="Rogers J."/>
            <person name="Quetier F."/>
            <person name="Town C.D."/>
            <person name="Roe B.A."/>
        </authorList>
    </citation>
    <scope>NUCLEOTIDE SEQUENCE [LARGE SCALE GENOMIC DNA]</scope>
    <source>
        <strain evidence="2">A17</strain>
        <strain evidence="3 4">cv. Jemalong A17</strain>
    </source>
</reference>
<dbReference type="HOGENOM" id="CLU_2389545_0_0_1"/>
<proteinExistence type="predicted"/>
<keyword evidence="4" id="KW-1185">Reference proteome</keyword>
<dbReference type="AlphaFoldDB" id="G7KGN0"/>
<name>G7KGN0_MEDTR</name>
<reference evidence="2 4" key="2">
    <citation type="journal article" date="2014" name="BMC Genomics">
        <title>An improved genome release (version Mt4.0) for the model legume Medicago truncatula.</title>
        <authorList>
            <person name="Tang H."/>
            <person name="Krishnakumar V."/>
            <person name="Bidwell S."/>
            <person name="Rosen B."/>
            <person name="Chan A."/>
            <person name="Zhou S."/>
            <person name="Gentzbittel L."/>
            <person name="Childs K.L."/>
            <person name="Yandell M."/>
            <person name="Gundlach H."/>
            <person name="Mayer K.F."/>
            <person name="Schwartz D.C."/>
            <person name="Town C.D."/>
        </authorList>
    </citation>
    <scope>GENOME REANNOTATION</scope>
    <source>
        <strain evidence="3 4">cv. Jemalong A17</strain>
    </source>
</reference>
<feature type="compositionally biased region" description="Acidic residues" evidence="1">
    <location>
        <begin position="84"/>
        <end position="94"/>
    </location>
</feature>
<dbReference type="PaxDb" id="3880-AES96796"/>
<organism evidence="2 4">
    <name type="scientific">Medicago truncatula</name>
    <name type="common">Barrel medic</name>
    <name type="synonym">Medicago tribuloides</name>
    <dbReference type="NCBI Taxonomy" id="3880"/>
    <lineage>
        <taxon>Eukaryota</taxon>
        <taxon>Viridiplantae</taxon>
        <taxon>Streptophyta</taxon>
        <taxon>Embryophyta</taxon>
        <taxon>Tracheophyta</taxon>
        <taxon>Spermatophyta</taxon>
        <taxon>Magnoliopsida</taxon>
        <taxon>eudicotyledons</taxon>
        <taxon>Gunneridae</taxon>
        <taxon>Pentapetalae</taxon>
        <taxon>rosids</taxon>
        <taxon>fabids</taxon>
        <taxon>Fabales</taxon>
        <taxon>Fabaceae</taxon>
        <taxon>Papilionoideae</taxon>
        <taxon>50 kb inversion clade</taxon>
        <taxon>NPAAA clade</taxon>
        <taxon>Hologalegina</taxon>
        <taxon>IRL clade</taxon>
        <taxon>Trifolieae</taxon>
        <taxon>Medicago</taxon>
    </lineage>
</organism>
<evidence type="ECO:0000313" key="3">
    <source>
        <dbReference type="EnsemblPlants" id="AES96796"/>
    </source>
</evidence>
<accession>G7KGN0</accession>
<dbReference type="EnsemblPlants" id="AES96796">
    <property type="protein sequence ID" value="AES96796"/>
    <property type="gene ID" value="MTR_5g041580"/>
</dbReference>
<feature type="region of interest" description="Disordered" evidence="1">
    <location>
        <begin position="22"/>
        <end position="51"/>
    </location>
</feature>